<feature type="compositionally biased region" description="Basic and acidic residues" evidence="8">
    <location>
        <begin position="144"/>
        <end position="157"/>
    </location>
</feature>
<dbReference type="GO" id="GO:0048015">
    <property type="term" value="P:phosphatidylinositol-mediated signaling"/>
    <property type="evidence" value="ECO:0007669"/>
    <property type="project" value="TreeGrafter"/>
</dbReference>
<evidence type="ECO:0000256" key="6">
    <source>
        <dbReference type="ARBA" id="ARBA00059664"/>
    </source>
</evidence>
<dbReference type="Pfam" id="PF00387">
    <property type="entry name" value="PI-PLC-Y"/>
    <property type="match status" value="1"/>
</dbReference>
<reference evidence="11 12" key="1">
    <citation type="submission" date="2015-01" db="EMBL/GenBank/DDBJ databases">
        <title>The Genome Sequence of Exophiala oligosperma CBS72588.</title>
        <authorList>
            <consortium name="The Broad Institute Genomics Platform"/>
            <person name="Cuomo C."/>
            <person name="de Hoog S."/>
            <person name="Gorbushina A."/>
            <person name="Stielow B."/>
            <person name="Teixiera M."/>
            <person name="Abouelleil A."/>
            <person name="Chapman S.B."/>
            <person name="Priest M."/>
            <person name="Young S.K."/>
            <person name="Wortman J."/>
            <person name="Nusbaum C."/>
            <person name="Birren B."/>
        </authorList>
    </citation>
    <scope>NUCLEOTIDE SEQUENCE [LARGE SCALE GENOMIC DNA]</scope>
    <source>
        <strain evidence="11 12">CBS 72588</strain>
    </source>
</reference>
<evidence type="ECO:0000256" key="8">
    <source>
        <dbReference type="SAM" id="MobiDB-lite"/>
    </source>
</evidence>
<dbReference type="RefSeq" id="XP_016258654.1">
    <property type="nucleotide sequence ID" value="XM_016410847.1"/>
</dbReference>
<dbReference type="InterPro" id="IPR035892">
    <property type="entry name" value="C2_domain_sf"/>
</dbReference>
<evidence type="ECO:0000256" key="2">
    <source>
        <dbReference type="ARBA" id="ARBA00022801"/>
    </source>
</evidence>
<dbReference type="Proteomes" id="UP000053342">
    <property type="component" value="Unassembled WGS sequence"/>
</dbReference>
<dbReference type="PROSITE" id="PS50004">
    <property type="entry name" value="C2"/>
    <property type="match status" value="1"/>
</dbReference>
<evidence type="ECO:0000256" key="7">
    <source>
        <dbReference type="RuleBase" id="RU361133"/>
    </source>
</evidence>
<dbReference type="GO" id="GO:0051209">
    <property type="term" value="P:release of sequestered calcium ion into cytosol"/>
    <property type="evidence" value="ECO:0007669"/>
    <property type="project" value="TreeGrafter"/>
</dbReference>
<dbReference type="InterPro" id="IPR001192">
    <property type="entry name" value="PI-PLC_fam"/>
</dbReference>
<dbReference type="Pfam" id="PF00388">
    <property type="entry name" value="PI-PLC-X"/>
    <property type="match status" value="1"/>
</dbReference>
<dbReference type="CDD" id="cd08598">
    <property type="entry name" value="PI-PLC1c_yeast"/>
    <property type="match status" value="1"/>
</dbReference>
<protein>
    <recommendedName>
        <fullName evidence="7">Phosphoinositide phospholipase C</fullName>
        <ecNumber evidence="7">3.1.4.11</ecNumber>
    </recommendedName>
</protein>
<dbReference type="AlphaFoldDB" id="A0A0D2D5H7"/>
<dbReference type="InterPro" id="IPR001711">
    <property type="entry name" value="PLipase_C_Pinositol-sp_Y"/>
</dbReference>
<dbReference type="GO" id="GO:0016042">
    <property type="term" value="P:lipid catabolic process"/>
    <property type="evidence" value="ECO:0007669"/>
    <property type="project" value="UniProtKB-KW"/>
</dbReference>
<dbReference type="CDD" id="cd00275">
    <property type="entry name" value="C2_PLC_like"/>
    <property type="match status" value="1"/>
</dbReference>
<keyword evidence="2 7" id="KW-0378">Hydrolase</keyword>
<dbReference type="SMART" id="SM00148">
    <property type="entry name" value="PLCXc"/>
    <property type="match status" value="1"/>
</dbReference>
<dbReference type="Gene3D" id="3.20.20.190">
    <property type="entry name" value="Phosphatidylinositol (PI) phosphodiesterase"/>
    <property type="match status" value="2"/>
</dbReference>
<dbReference type="InterPro" id="IPR000909">
    <property type="entry name" value="PLipase_C_PInositol-sp_X_dom"/>
</dbReference>
<feature type="compositionally biased region" description="Acidic residues" evidence="8">
    <location>
        <begin position="131"/>
        <end position="143"/>
    </location>
</feature>
<feature type="region of interest" description="Disordered" evidence="8">
    <location>
        <begin position="543"/>
        <end position="570"/>
    </location>
</feature>
<dbReference type="PROSITE" id="PS50008">
    <property type="entry name" value="PIPLC_Y_DOMAIN"/>
    <property type="match status" value="1"/>
</dbReference>
<dbReference type="InterPro" id="IPR000008">
    <property type="entry name" value="C2_dom"/>
</dbReference>
<evidence type="ECO:0000256" key="4">
    <source>
        <dbReference type="ARBA" id="ARBA00023098"/>
    </source>
</evidence>
<sequence length="662" mass="73569">MSKDGDTTSLAVRAAGGGQSSDAASEYLLKPFSEAVLSHLLRAHKQLPLEQQQQYPDESSFLAHMASDKSAAMTTSPDNDLSYPLSSYFISSSHNTYLSGHQLYGEANAEAYTNVLKRGCRCLEIDVWDGDDSDTSSSDDEDDRVAGHHDRGIDSHTKSSRWNRVKARAARMRSRSRSGSLTDRRKPPTSTEARPTDLNTSSETDATTRQIELPAQNMDFLSPQTSPAFPPKVEPRVLHGYTLTQSITFRSVCHAIKDYAFASTDLPLIVSLEVHASLSQQEVMVEIMREVWADFLIDITECTKELNLPSPDSVRKKILIKVKWTLNSETGDSNNPLDHVTSQSTDGGTEDSATTSPEKKKASKILTALSELGVYTRAYSFKHFSQPEASIPTHVFSLSETKMLQMHGDPTYGPALFDHNKNFLMRVFPKGTRINSSNVDPTFHWRQGAQMVALNWQKMDKGMMLNEGMFAGTGGWVLKPEGYRSTSLKSTEKSRPEKRQLDLEITFLAGQRIPLSADKDPAHAAKVKPYVLVQLHVDTHGPPGEGKIMKPHSGLPPDSGPYGSDESDQTTYKWRSSTCRTDCPDFGGQSLKWQNVPDVVDELSFLRLKIKDDRSFGRDTLLAWACIRLDRLESGYRFIHLLDAAGQPSVGALLCFISRRLD</sequence>
<evidence type="ECO:0000259" key="9">
    <source>
        <dbReference type="PROSITE" id="PS50004"/>
    </source>
</evidence>
<dbReference type="Gene3D" id="2.60.40.150">
    <property type="entry name" value="C2 domain"/>
    <property type="match status" value="1"/>
</dbReference>
<evidence type="ECO:0000259" key="10">
    <source>
        <dbReference type="PROSITE" id="PS50008"/>
    </source>
</evidence>
<dbReference type="VEuPathDB" id="FungiDB:PV06_09399"/>
<name>A0A0D2D5H7_9EURO</name>
<comment type="catalytic activity">
    <reaction evidence="1 7">
        <text>a 1,2-diacyl-sn-glycero-3-phospho-(1D-myo-inositol-4,5-bisphosphate) + H2O = 1D-myo-inositol 1,4,5-trisphosphate + a 1,2-diacyl-sn-glycerol + H(+)</text>
        <dbReference type="Rhea" id="RHEA:33179"/>
        <dbReference type="ChEBI" id="CHEBI:15377"/>
        <dbReference type="ChEBI" id="CHEBI:15378"/>
        <dbReference type="ChEBI" id="CHEBI:17815"/>
        <dbReference type="ChEBI" id="CHEBI:58456"/>
        <dbReference type="ChEBI" id="CHEBI:203600"/>
        <dbReference type="EC" id="3.1.4.11"/>
    </reaction>
</comment>
<gene>
    <name evidence="11" type="ORF">PV06_09399</name>
</gene>
<dbReference type="PANTHER" id="PTHR10336">
    <property type="entry name" value="PHOSPHOINOSITIDE-SPECIFIC PHOSPHOLIPASE C FAMILY PROTEIN"/>
    <property type="match status" value="1"/>
</dbReference>
<dbReference type="PROSITE" id="PS50007">
    <property type="entry name" value="PIPLC_X_DOMAIN"/>
    <property type="match status" value="1"/>
</dbReference>
<keyword evidence="5" id="KW-0807">Transducer</keyword>
<feature type="compositionally biased region" description="Polar residues" evidence="8">
    <location>
        <begin position="331"/>
        <end position="356"/>
    </location>
</feature>
<evidence type="ECO:0000256" key="1">
    <source>
        <dbReference type="ARBA" id="ARBA00001195"/>
    </source>
</evidence>
<feature type="compositionally biased region" description="Basic residues" evidence="8">
    <location>
        <begin position="158"/>
        <end position="176"/>
    </location>
</feature>
<dbReference type="SUPFAM" id="SSF49562">
    <property type="entry name" value="C2 domain (Calcium/lipid-binding domain, CaLB)"/>
    <property type="match status" value="1"/>
</dbReference>
<dbReference type="EMBL" id="KN847341">
    <property type="protein sequence ID" value="KIW38438.1"/>
    <property type="molecule type" value="Genomic_DNA"/>
</dbReference>
<organism evidence="11 12">
    <name type="scientific">Exophiala oligosperma</name>
    <dbReference type="NCBI Taxonomy" id="215243"/>
    <lineage>
        <taxon>Eukaryota</taxon>
        <taxon>Fungi</taxon>
        <taxon>Dikarya</taxon>
        <taxon>Ascomycota</taxon>
        <taxon>Pezizomycotina</taxon>
        <taxon>Eurotiomycetes</taxon>
        <taxon>Chaetothyriomycetidae</taxon>
        <taxon>Chaetothyriales</taxon>
        <taxon>Herpotrichiellaceae</taxon>
        <taxon>Exophiala</taxon>
    </lineage>
</organism>
<comment type="function">
    <text evidence="6">The production of the second messenger molecules diacylglycerol (DAG) and inositol 1,4,5-trisphosphate (IP3) is mediated by activated phosphatidylinositol-specific phospholipase C enzymes.</text>
</comment>
<dbReference type="HOGENOM" id="CLU_002738_3_0_1"/>
<evidence type="ECO:0000256" key="5">
    <source>
        <dbReference type="ARBA" id="ARBA00023224"/>
    </source>
</evidence>
<dbReference type="InterPro" id="IPR017946">
    <property type="entry name" value="PLC-like_Pdiesterase_TIM-brl"/>
</dbReference>
<proteinExistence type="predicted"/>
<keyword evidence="12" id="KW-1185">Reference proteome</keyword>
<evidence type="ECO:0000313" key="11">
    <source>
        <dbReference type="EMBL" id="KIW38438.1"/>
    </source>
</evidence>
<dbReference type="PRINTS" id="PR00390">
    <property type="entry name" value="PHPHLIPASEC"/>
</dbReference>
<dbReference type="OrthoDB" id="269822at2759"/>
<feature type="compositionally biased region" description="Polar residues" evidence="8">
    <location>
        <begin position="188"/>
        <end position="206"/>
    </location>
</feature>
<dbReference type="EC" id="3.1.4.11" evidence="7"/>
<dbReference type="SUPFAM" id="SSF51695">
    <property type="entry name" value="PLC-like phosphodiesterases"/>
    <property type="match status" value="1"/>
</dbReference>
<feature type="domain" description="PI-PLC Y-box" evidence="10">
    <location>
        <begin position="369"/>
        <end position="484"/>
    </location>
</feature>
<dbReference type="FunFam" id="3.20.20.190:FF:000039">
    <property type="entry name" value="Phosphoinositide phospholipase C"/>
    <property type="match status" value="1"/>
</dbReference>
<feature type="domain" description="C2" evidence="9">
    <location>
        <begin position="484"/>
        <end position="643"/>
    </location>
</feature>
<keyword evidence="3 7" id="KW-0442">Lipid degradation</keyword>
<feature type="region of interest" description="Disordered" evidence="8">
    <location>
        <begin position="131"/>
        <end position="206"/>
    </location>
</feature>
<evidence type="ECO:0000256" key="3">
    <source>
        <dbReference type="ARBA" id="ARBA00022963"/>
    </source>
</evidence>
<feature type="region of interest" description="Disordered" evidence="8">
    <location>
        <begin position="331"/>
        <end position="360"/>
    </location>
</feature>
<dbReference type="GO" id="GO:0004435">
    <property type="term" value="F:phosphatidylinositol-4,5-bisphosphate phospholipase C activity"/>
    <property type="evidence" value="ECO:0007669"/>
    <property type="project" value="UniProtKB-EC"/>
</dbReference>
<keyword evidence="4 7" id="KW-0443">Lipid metabolism</keyword>
<dbReference type="STRING" id="215243.A0A0D2D5H7"/>
<accession>A0A0D2D5H7</accession>
<dbReference type="SMART" id="SM00149">
    <property type="entry name" value="PLCYc"/>
    <property type="match status" value="1"/>
</dbReference>
<dbReference type="GeneID" id="27361473"/>
<evidence type="ECO:0000313" key="12">
    <source>
        <dbReference type="Proteomes" id="UP000053342"/>
    </source>
</evidence>
<dbReference type="PANTHER" id="PTHR10336:SF82">
    <property type="entry name" value="PHOSPHOINOSITIDE PHOSPHOLIPASE C"/>
    <property type="match status" value="1"/>
</dbReference>